<sequence>MATKKGLMDRVSSWSAQGKDCKAQTQLLEPPKVTAVGKSSDLVLMVLDASKILTKELAVVGIRLNKRPPQICLCSSTFGKIDFGSLTPDNVFAVVGRR</sequence>
<dbReference type="Proteomes" id="UP000266723">
    <property type="component" value="Unassembled WGS sequence"/>
</dbReference>
<organism evidence="1 2">
    <name type="scientific">Brassica cretica</name>
    <name type="common">Mustard</name>
    <dbReference type="NCBI Taxonomy" id="69181"/>
    <lineage>
        <taxon>Eukaryota</taxon>
        <taxon>Viridiplantae</taxon>
        <taxon>Streptophyta</taxon>
        <taxon>Embryophyta</taxon>
        <taxon>Tracheophyta</taxon>
        <taxon>Spermatophyta</taxon>
        <taxon>Magnoliopsida</taxon>
        <taxon>eudicotyledons</taxon>
        <taxon>Gunneridae</taxon>
        <taxon>Pentapetalae</taxon>
        <taxon>rosids</taxon>
        <taxon>malvids</taxon>
        <taxon>Brassicales</taxon>
        <taxon>Brassicaceae</taxon>
        <taxon>Brassiceae</taxon>
        <taxon>Brassica</taxon>
    </lineage>
</organism>
<accession>A0ABQ7CSU5</accession>
<gene>
    <name evidence="1" type="ORF">DY000_02017002</name>
</gene>
<keyword evidence="2" id="KW-1185">Reference proteome</keyword>
<name>A0ABQ7CSU5_BRACR</name>
<dbReference type="EMBL" id="QGKV02000759">
    <property type="protein sequence ID" value="KAF3562927.1"/>
    <property type="molecule type" value="Genomic_DNA"/>
</dbReference>
<evidence type="ECO:0000313" key="2">
    <source>
        <dbReference type="Proteomes" id="UP000266723"/>
    </source>
</evidence>
<evidence type="ECO:0000313" key="1">
    <source>
        <dbReference type="EMBL" id="KAF3562927.1"/>
    </source>
</evidence>
<protein>
    <submittedName>
        <fullName evidence="1">Uncharacterized protein</fullName>
    </submittedName>
</protein>
<proteinExistence type="predicted"/>
<reference evidence="1 2" key="1">
    <citation type="journal article" date="2020" name="BMC Genomics">
        <title>Intraspecific diversification of the crop wild relative Brassica cretica Lam. using demographic model selection.</title>
        <authorList>
            <person name="Kioukis A."/>
            <person name="Michalopoulou V.A."/>
            <person name="Briers L."/>
            <person name="Pirintsos S."/>
            <person name="Studholme D.J."/>
            <person name="Pavlidis P."/>
            <person name="Sarris P.F."/>
        </authorList>
    </citation>
    <scope>NUCLEOTIDE SEQUENCE [LARGE SCALE GENOMIC DNA]</scope>
    <source>
        <strain evidence="2">cv. PFS-1207/04</strain>
    </source>
</reference>
<comment type="caution">
    <text evidence="1">The sequence shown here is derived from an EMBL/GenBank/DDBJ whole genome shotgun (WGS) entry which is preliminary data.</text>
</comment>